<dbReference type="EMBL" id="JAAALK010000288">
    <property type="protein sequence ID" value="KAG8052311.1"/>
    <property type="molecule type" value="Genomic_DNA"/>
</dbReference>
<evidence type="ECO:0000313" key="1">
    <source>
        <dbReference type="EMBL" id="KAG8052311.1"/>
    </source>
</evidence>
<reference evidence="1" key="2">
    <citation type="submission" date="2021-02" db="EMBL/GenBank/DDBJ databases">
        <authorList>
            <person name="Kimball J.A."/>
            <person name="Haas M.W."/>
            <person name="Macchietto M."/>
            <person name="Kono T."/>
            <person name="Duquette J."/>
            <person name="Shao M."/>
        </authorList>
    </citation>
    <scope>NUCLEOTIDE SEQUENCE</scope>
    <source>
        <tissue evidence="1">Fresh leaf tissue</tissue>
    </source>
</reference>
<accession>A0A8J5S8U1</accession>
<organism evidence="1 2">
    <name type="scientific">Zizania palustris</name>
    <name type="common">Northern wild rice</name>
    <dbReference type="NCBI Taxonomy" id="103762"/>
    <lineage>
        <taxon>Eukaryota</taxon>
        <taxon>Viridiplantae</taxon>
        <taxon>Streptophyta</taxon>
        <taxon>Embryophyta</taxon>
        <taxon>Tracheophyta</taxon>
        <taxon>Spermatophyta</taxon>
        <taxon>Magnoliopsida</taxon>
        <taxon>Liliopsida</taxon>
        <taxon>Poales</taxon>
        <taxon>Poaceae</taxon>
        <taxon>BOP clade</taxon>
        <taxon>Oryzoideae</taxon>
        <taxon>Oryzeae</taxon>
        <taxon>Zizaniinae</taxon>
        <taxon>Zizania</taxon>
    </lineage>
</organism>
<dbReference type="AlphaFoldDB" id="A0A8J5S8U1"/>
<gene>
    <name evidence="1" type="ORF">GUJ93_ZPchr0001g29638</name>
</gene>
<protein>
    <submittedName>
        <fullName evidence="1">Uncharacterized protein</fullName>
    </submittedName>
</protein>
<keyword evidence="2" id="KW-1185">Reference proteome</keyword>
<dbReference type="Proteomes" id="UP000729402">
    <property type="component" value="Unassembled WGS sequence"/>
</dbReference>
<comment type="caution">
    <text evidence="1">The sequence shown here is derived from an EMBL/GenBank/DDBJ whole genome shotgun (WGS) entry which is preliminary data.</text>
</comment>
<proteinExistence type="predicted"/>
<reference evidence="1" key="1">
    <citation type="journal article" date="2021" name="bioRxiv">
        <title>Whole Genome Assembly and Annotation of Northern Wild Rice, Zizania palustris L., Supports a Whole Genome Duplication in the Zizania Genus.</title>
        <authorList>
            <person name="Haas M."/>
            <person name="Kono T."/>
            <person name="Macchietto M."/>
            <person name="Millas R."/>
            <person name="McGilp L."/>
            <person name="Shao M."/>
            <person name="Duquette J."/>
            <person name="Hirsch C.N."/>
            <person name="Kimball J."/>
        </authorList>
    </citation>
    <scope>NUCLEOTIDE SEQUENCE</scope>
    <source>
        <tissue evidence="1">Fresh leaf tissue</tissue>
    </source>
</reference>
<sequence length="77" mass="8392">MSDDGGKVDIPEFFEELSGDDCSEENVELKASSGSMMNSFSDVGEPFVVVPSDSYSSLAIVPYYVNKFVEMLVASEH</sequence>
<name>A0A8J5S8U1_ZIZPA</name>
<evidence type="ECO:0000313" key="2">
    <source>
        <dbReference type="Proteomes" id="UP000729402"/>
    </source>
</evidence>